<keyword evidence="26" id="KW-0539">Nucleus</keyword>
<dbReference type="SMART" id="SM00305">
    <property type="entry name" value="HintC"/>
    <property type="match status" value="1"/>
</dbReference>
<dbReference type="Gene3D" id="2.170.210.10">
    <property type="entry name" value="DNA double-strand break repair and VJ recombination XRCC4, N-terminal"/>
    <property type="match status" value="1"/>
</dbReference>
<dbReference type="Pfam" id="PF01085">
    <property type="entry name" value="HH_signal"/>
    <property type="match status" value="1"/>
</dbReference>
<keyword evidence="14" id="KW-0227">DNA damage</keyword>
<evidence type="ECO:0000256" key="10">
    <source>
        <dbReference type="ARBA" id="ARBA00022679"/>
    </source>
</evidence>
<proteinExistence type="inferred from homology"/>
<comment type="subunit">
    <text evidence="30">Interacts with BOC and CDON. Interacts with PTCH1. Interacts with glypican GPC3.</text>
</comment>
<evidence type="ECO:0000256" key="28">
    <source>
        <dbReference type="ARBA" id="ARBA00025747"/>
    </source>
</evidence>
<dbReference type="GO" id="GO:0003677">
    <property type="term" value="F:DNA binding"/>
    <property type="evidence" value="ECO:0007669"/>
    <property type="project" value="UniProtKB-KW"/>
</dbReference>
<comment type="function">
    <molecule>Protein hedgehog</molecule>
    <text evidence="33">The C-terminal part of the hedgehog protein precursor displays an autoproteolysis activity that results in the cleavage of the full-length protein into two parts (N-product and C-product). In addition, the C-terminal part displays a cholesterol transferase activity that results by the covalent attachment of a cholesterol moiety to the C-terminal of the newly generated N-product.</text>
</comment>
<comment type="subunit">
    <text evidence="29">Multimer.</text>
</comment>
<dbReference type="SUPFAM" id="SSF51294">
    <property type="entry name" value="Hedgehog/intein (Hint) domain"/>
    <property type="match status" value="1"/>
</dbReference>
<dbReference type="GO" id="GO:0008233">
    <property type="term" value="F:peptidase activity"/>
    <property type="evidence" value="ECO:0007669"/>
    <property type="project" value="UniProtKB-UniRule"/>
</dbReference>
<evidence type="ECO:0000256" key="19">
    <source>
        <dbReference type="ARBA" id="ARBA00022837"/>
    </source>
</evidence>
<sequence>MSRSPLHPSPLLSVSSQDAPARLPTQLPPLQNPSSHPWASWCGPTTWGLSCLLALQAPSLEFLIPALVLTNQKLPLTTKTPGNASLSLRLCSLTSCHGLELWNTSLREVSGAVVVSGLLQGTIGLLGVPGRVFPYCGPLVLAPSLVVAGLSAHKEVAQFCSAHWGLALLLILLMVVCSQHLGSCQVPLCSWRPASASSTHIYLPVFRLLSTGSRRVAHLVGLFCMGLGFSPRLAQLFTNIPLPVLGGVLGVTQAVVLSAGFSSFHLADIDSGRNVFIVGFSIFMALLLPRWLREAPVLLNTEGTARNPGFGAGLQEWAVLRVRSPPSAAVFAGVMEELEQGLLMQPWAWLQLAENSLLAKASITKQGYALLISDLQQVWHEQVDTLVVSQRAKELNKRLTAPPSAFLHHLEELLLPLFKDSAHQDAAHPSKATFSCDREAEALVLRVRSELSGLPFNWHFHCTPASSSLVSQHLIRPLIGVSLALQCHGRELAALLRMKDLEIQGYQESGAVLSRSRLKTEPFEENSFLEQFMVQNGTSQFSSVNADNLVVIRKALAFVCPNVPEKTLGASGRYEGKIARSSERFKELTPNYNPDIIFKDEENTGADRLMTQRCKDRLNSLAISVMNQWPGVKLRVTEGWDEDGHHSEESLHYEGRAVDITTSDRDRNKYGLLARLAVEAGFDWVYYESKAHVHCSVKSEHSAAAKTGGCFPAGAQVRLENGARVALSAVKPGDRVLAMGEDGNPTFSDVLIFLDREPNRLRAFQVIETQDPPRRLALTPAHLLFIADNHTEPAAHFRATFASHVQPGQYVLVAGMPGLQPARVAAVSTHVALGSYAPLTRHGTLVVEDVVASCFAAVADHHLAQLAFWPLRLFPSLAWGSWTPTEGVHWYPHLLYRLGRLLLEESSFHPLGMSGTGS</sequence>
<evidence type="ECO:0000256" key="9">
    <source>
        <dbReference type="ARBA" id="ARBA00022670"/>
    </source>
</evidence>
<dbReference type="PRINTS" id="PR00632">
    <property type="entry name" value="SONICHHOG"/>
</dbReference>
<dbReference type="GO" id="GO:0005113">
    <property type="term" value="F:patched binding"/>
    <property type="evidence" value="ECO:0007669"/>
    <property type="project" value="TreeGrafter"/>
</dbReference>
<dbReference type="GO" id="GO:0000139">
    <property type="term" value="C:Golgi membrane"/>
    <property type="evidence" value="ECO:0007669"/>
    <property type="project" value="UniProtKB-SubCell"/>
</dbReference>
<keyword evidence="24" id="KW-0564">Palmitate</keyword>
<dbReference type="CDD" id="cd22285">
    <property type="entry name" value="HD_XLF_N"/>
    <property type="match status" value="1"/>
</dbReference>
<dbReference type="Proteomes" id="UP000001075">
    <property type="component" value="Unassembled WGS sequence"/>
</dbReference>
<evidence type="ECO:0000256" key="12">
    <source>
        <dbReference type="ARBA" id="ARBA00022723"/>
    </source>
</evidence>
<comment type="similarity">
    <text evidence="28">Belongs to the XRCC4-XLF family. XLF subfamily.</text>
</comment>
<accession>G3HWF8</accession>
<dbReference type="GO" id="GO:0003006">
    <property type="term" value="P:developmental process involved in reproduction"/>
    <property type="evidence" value="ECO:0007669"/>
    <property type="project" value="UniProtKB-ARBA"/>
</dbReference>
<dbReference type="Gene3D" id="1.10.287.450">
    <property type="entry name" value="Helix hairpin bin"/>
    <property type="match status" value="1"/>
</dbReference>
<dbReference type="GO" id="GO:0005615">
    <property type="term" value="C:extracellular space"/>
    <property type="evidence" value="ECO:0007669"/>
    <property type="project" value="TreeGrafter"/>
</dbReference>
<dbReference type="GO" id="GO:0048598">
    <property type="term" value="P:embryonic morphogenesis"/>
    <property type="evidence" value="ECO:0007669"/>
    <property type="project" value="UniProtKB-ARBA"/>
</dbReference>
<comment type="subcellular location">
    <subcellularLocation>
        <location evidence="3">Endoplasmic reticulum membrane</location>
    </subcellularLocation>
    <subcellularLocation>
        <location evidence="2">Membrane</location>
        <topology evidence="2">Multi-pass membrane protein</topology>
    </subcellularLocation>
    <subcellularLocation>
        <location evidence="1">Nucleus</location>
    </subcellularLocation>
    <subcellularLocation>
        <location evidence="4">Secreted</location>
    </subcellularLocation>
</comment>
<keyword evidence="18" id="KW-0862">Zinc</keyword>
<dbReference type="InterPro" id="IPR009045">
    <property type="entry name" value="Zn_M74/Hedgehog-like"/>
</dbReference>
<dbReference type="InterPro" id="IPR006141">
    <property type="entry name" value="Intein_N"/>
</dbReference>
<evidence type="ECO:0000256" key="2">
    <source>
        <dbReference type="ARBA" id="ARBA00004141"/>
    </source>
</evidence>
<dbReference type="GO" id="GO:0016539">
    <property type="term" value="P:intein-mediated protein splicing"/>
    <property type="evidence" value="ECO:0007669"/>
    <property type="project" value="InterPro"/>
</dbReference>
<dbReference type="GO" id="GO:0007224">
    <property type="term" value="P:smoothened signaling pathway"/>
    <property type="evidence" value="ECO:0007669"/>
    <property type="project" value="TreeGrafter"/>
</dbReference>
<dbReference type="GO" id="GO:0048663">
    <property type="term" value="P:neuron fate commitment"/>
    <property type="evidence" value="ECO:0007669"/>
    <property type="project" value="UniProtKB-ARBA"/>
</dbReference>
<keyword evidence="23 33" id="KW-0472">Membrane</keyword>
<dbReference type="GO" id="GO:0008284">
    <property type="term" value="P:positive regulation of cell population proliferation"/>
    <property type="evidence" value="ECO:0007669"/>
    <property type="project" value="UniProtKB-ARBA"/>
</dbReference>
<dbReference type="GO" id="GO:0005509">
    <property type="term" value="F:calcium ion binding"/>
    <property type="evidence" value="ECO:0007669"/>
    <property type="project" value="TreeGrafter"/>
</dbReference>
<dbReference type="GO" id="GO:0010468">
    <property type="term" value="P:regulation of gene expression"/>
    <property type="evidence" value="ECO:0007669"/>
    <property type="project" value="TreeGrafter"/>
</dbReference>
<comment type="subunit">
    <text evidence="32">Homodimer; mainly exists as a homodimer when not associated with XRCC4. Interacts with XRCC4; the interaction is direct and is mediated via a head-to-head interaction between N-terminal head regions. Component of the core long-range non-homologous end joining (NHEJ) complex (also named DNA-PK complex) composed of PRKDC, LIG4, XRCC4, XRCC6/Ku70, XRCC5/Ku86 and NHEJ1/XLF. Additional component of the NHEJ complex includes PAXX. Following autophosphorylation, PRKDC dissociates from DNA, leading to formation of the short-range NHEJ complex, composed of LIG4, XRCC4, XRCC6/Ku70, XRCC5/Ku86 and NHEJ1/XLF. Interacts with POLL (DNA polymerase lambda); promoting POLL recruitment to double-strand breaks (DSBs) and stimulation of the end-filling activity of POLL.</text>
</comment>
<dbReference type="GO" id="GO:0043009">
    <property type="term" value="P:chordate embryonic development"/>
    <property type="evidence" value="ECO:0007669"/>
    <property type="project" value="UniProtKB-ARBA"/>
</dbReference>
<dbReference type="InParanoid" id="G3HWF8"/>
<dbReference type="SMART" id="SM00306">
    <property type="entry name" value="HintN"/>
    <property type="match status" value="1"/>
</dbReference>
<evidence type="ECO:0000256" key="26">
    <source>
        <dbReference type="ARBA" id="ARBA00023242"/>
    </source>
</evidence>
<evidence type="ECO:0000256" key="32">
    <source>
        <dbReference type="ARBA" id="ARBA00066064"/>
    </source>
</evidence>
<reference evidence="38" key="1">
    <citation type="journal article" date="2011" name="Nat. Biotechnol.">
        <title>The genomic sequence of the Chinese hamster ovary (CHO)-K1 cell line.</title>
        <authorList>
            <person name="Xu X."/>
            <person name="Nagarajan H."/>
            <person name="Lewis N.E."/>
            <person name="Pan S."/>
            <person name="Cai Z."/>
            <person name="Liu X."/>
            <person name="Chen W."/>
            <person name="Xie M."/>
            <person name="Wang W."/>
            <person name="Hammond S."/>
            <person name="Andersen M.R."/>
            <person name="Neff N."/>
            <person name="Passarelli B."/>
            <person name="Koh W."/>
            <person name="Fan H.C."/>
            <person name="Wang J."/>
            <person name="Gui Y."/>
            <person name="Lee K.H."/>
            <person name="Betenbaugh M.J."/>
            <person name="Quake S.R."/>
            <person name="Famili I."/>
            <person name="Palsson B.O."/>
            <person name="Wang J."/>
        </authorList>
    </citation>
    <scope>NUCLEOTIDE SEQUENCE [LARGE SCALE GENOMIC DNA]</scope>
    <source>
        <strain evidence="38">CHO K1 cell line</strain>
    </source>
</reference>
<evidence type="ECO:0000256" key="6">
    <source>
        <dbReference type="ARBA" id="ARBA00022473"/>
    </source>
</evidence>
<dbReference type="GO" id="GO:0009887">
    <property type="term" value="P:animal organ morphogenesis"/>
    <property type="evidence" value="ECO:0007669"/>
    <property type="project" value="UniProtKB-ARBA"/>
</dbReference>
<dbReference type="GO" id="GO:0006303">
    <property type="term" value="P:double-strand break repair via nonhomologous end joining"/>
    <property type="evidence" value="ECO:0007669"/>
    <property type="project" value="UniProtKB-ARBA"/>
</dbReference>
<keyword evidence="27" id="KW-0449">Lipoprotein</keyword>
<keyword evidence="6 33" id="KW-0217">Developmental protein</keyword>
<feature type="compositionally biased region" description="Low complexity" evidence="34">
    <location>
        <begin position="1"/>
        <end position="16"/>
    </location>
</feature>
<dbReference type="GO" id="GO:0022857">
    <property type="term" value="F:transmembrane transporter activity"/>
    <property type="evidence" value="ECO:0007669"/>
    <property type="project" value="InterPro"/>
</dbReference>
<dbReference type="Pfam" id="PF01079">
    <property type="entry name" value="Hint"/>
    <property type="match status" value="1"/>
</dbReference>
<keyword evidence="11" id="KW-0812">Transmembrane</keyword>
<feature type="domain" description="Hint" evidence="36">
    <location>
        <begin position="708"/>
        <end position="815"/>
    </location>
</feature>
<evidence type="ECO:0000256" key="13">
    <source>
        <dbReference type="ARBA" id="ARBA00022729"/>
    </source>
</evidence>
<evidence type="ECO:0000256" key="16">
    <source>
        <dbReference type="ARBA" id="ARBA00022813"/>
    </source>
</evidence>
<dbReference type="STRING" id="10029.G3HWF8"/>
<dbReference type="GO" id="GO:0005789">
    <property type="term" value="C:endoplasmic reticulum membrane"/>
    <property type="evidence" value="ECO:0007669"/>
    <property type="project" value="UniProtKB-SubCell"/>
</dbReference>
<name>G3HWF8_CRIGR</name>
<dbReference type="Gene3D" id="2.170.16.10">
    <property type="entry name" value="Hedgehog/Intein (Hint) domain"/>
    <property type="match status" value="1"/>
</dbReference>
<keyword evidence="8" id="KW-0964">Secreted</keyword>
<keyword evidence="25" id="KW-0234">DNA repair</keyword>
<dbReference type="eggNOG" id="ENOG502S0R3">
    <property type="taxonomic scope" value="Eukaryota"/>
</dbReference>
<evidence type="ECO:0000256" key="34">
    <source>
        <dbReference type="SAM" id="MobiDB-lite"/>
    </source>
</evidence>
<evidence type="ECO:0000256" key="23">
    <source>
        <dbReference type="ARBA" id="ARBA00023136"/>
    </source>
</evidence>
<keyword evidence="15 33" id="KW-0378">Hydrolase</keyword>
<feature type="region of interest" description="Disordered" evidence="34">
    <location>
        <begin position="1"/>
        <end position="31"/>
    </location>
</feature>
<dbReference type="InterPro" id="IPR036844">
    <property type="entry name" value="Hint_dom_sf"/>
</dbReference>
<gene>
    <name evidence="37" type="ORF">I79_015315</name>
</gene>
<dbReference type="GO" id="GO:0001708">
    <property type="term" value="P:cell fate specification"/>
    <property type="evidence" value="ECO:0007669"/>
    <property type="project" value="UniProtKB-ARBA"/>
</dbReference>
<dbReference type="FunFam" id="1.10.287.450:FF:000003">
    <property type="entry name" value="Non-homologous end-joining factor 1"/>
    <property type="match status" value="1"/>
</dbReference>
<comment type="subcellular location">
    <molecule>Sonic hedgehog protein</molecule>
    <subcellularLocation>
        <location evidence="33">Endoplasmic reticulum membrane</location>
    </subcellularLocation>
    <subcellularLocation>
        <location evidence="33">Golgi apparatus membrane</location>
    </subcellularLocation>
</comment>
<comment type="similarity">
    <text evidence="5 33">Belongs to the hedgehog family.</text>
</comment>
<organism evidence="37 38">
    <name type="scientific">Cricetulus griseus</name>
    <name type="common">Chinese hamster</name>
    <name type="synonym">Cricetulus barabensis griseus</name>
    <dbReference type="NCBI Taxonomy" id="10029"/>
    <lineage>
        <taxon>Eukaryota</taxon>
        <taxon>Metazoa</taxon>
        <taxon>Chordata</taxon>
        <taxon>Craniata</taxon>
        <taxon>Vertebrata</taxon>
        <taxon>Euteleostomi</taxon>
        <taxon>Mammalia</taxon>
        <taxon>Eutheria</taxon>
        <taxon>Euarchontoglires</taxon>
        <taxon>Glires</taxon>
        <taxon>Rodentia</taxon>
        <taxon>Myomorpha</taxon>
        <taxon>Muroidea</taxon>
        <taxon>Cricetidae</taxon>
        <taxon>Cricetinae</taxon>
        <taxon>Cricetulus</taxon>
    </lineage>
</organism>
<dbReference type="InterPro" id="IPR015381">
    <property type="entry name" value="XLF-like_N"/>
</dbReference>
<keyword evidence="21 33" id="KW-0333">Golgi apparatus</keyword>
<comment type="catalytic activity">
    <reaction evidence="31">
        <text>glycyl-L-cysteinyl-[protein] + cholesterol + H(+) = [protein]-C-terminal glycyl cholesterol ester + N-terminal L-cysteinyl-[protein]</text>
        <dbReference type="Rhea" id="RHEA:59504"/>
        <dbReference type="Rhea" id="RHEA-COMP:12707"/>
        <dbReference type="Rhea" id="RHEA-COMP:15369"/>
        <dbReference type="Rhea" id="RHEA-COMP:15374"/>
        <dbReference type="ChEBI" id="CHEBI:15378"/>
        <dbReference type="ChEBI" id="CHEBI:16113"/>
        <dbReference type="ChEBI" id="CHEBI:65250"/>
        <dbReference type="ChEBI" id="CHEBI:143135"/>
        <dbReference type="ChEBI" id="CHEBI:143140"/>
    </reaction>
    <physiologicalReaction direction="left-to-right" evidence="31">
        <dbReference type="Rhea" id="RHEA:59505"/>
    </physiologicalReaction>
</comment>
<evidence type="ECO:0000256" key="31">
    <source>
        <dbReference type="ARBA" id="ARBA00048589"/>
    </source>
</evidence>
<dbReference type="CDD" id="cd00081">
    <property type="entry name" value="Hint"/>
    <property type="match status" value="1"/>
</dbReference>
<keyword evidence="9 33" id="KW-0645">Protease</keyword>
<dbReference type="InterPro" id="IPR001767">
    <property type="entry name" value="Hedgehog_Hint"/>
</dbReference>
<dbReference type="InterPro" id="IPR038051">
    <property type="entry name" value="XRCC4-like_N_sf"/>
</dbReference>
<keyword evidence="19" id="KW-0106">Calcium</keyword>
<dbReference type="GO" id="GO:0048565">
    <property type="term" value="P:digestive tract development"/>
    <property type="evidence" value="ECO:0007669"/>
    <property type="project" value="UniProtKB-ARBA"/>
</dbReference>
<evidence type="ECO:0000256" key="33">
    <source>
        <dbReference type="RuleBase" id="RU280812"/>
    </source>
</evidence>
<evidence type="ECO:0000256" key="5">
    <source>
        <dbReference type="ARBA" id="ARBA00010649"/>
    </source>
</evidence>
<evidence type="ECO:0000256" key="4">
    <source>
        <dbReference type="ARBA" id="ARBA00004613"/>
    </source>
</evidence>
<evidence type="ECO:0000313" key="37">
    <source>
        <dbReference type="EMBL" id="EGW11874.1"/>
    </source>
</evidence>
<evidence type="ECO:0000256" key="24">
    <source>
        <dbReference type="ARBA" id="ARBA00023139"/>
    </source>
</evidence>
<comment type="subcellular location">
    <molecule>Protein hedgehog N-product</molecule>
    <subcellularLocation>
        <location evidence="33">Cell membrane</location>
        <topology evidence="33">Lipid-anchor</topology>
    </subcellularLocation>
</comment>
<keyword evidence="20" id="KW-1133">Transmembrane helix</keyword>
<comment type="function">
    <molecule>Protein hedgehog N-product</molecule>
    <text evidence="33">The dually lipidated hedgehog protein N-product is a morphogen which is essential for a variety of patterning events during development.</text>
</comment>
<keyword evidence="17 33" id="KW-0256">Endoplasmic reticulum</keyword>
<dbReference type="GO" id="GO:0010720">
    <property type="term" value="P:positive regulation of cell development"/>
    <property type="evidence" value="ECO:0007669"/>
    <property type="project" value="UniProtKB-ARBA"/>
</dbReference>
<dbReference type="InterPro" id="IPR053829">
    <property type="entry name" value="XLF-like_CC"/>
</dbReference>
<dbReference type="PANTHER" id="PTHR11889:SF39">
    <property type="entry name" value="INDIAN HEDGEHOG PROTEIN"/>
    <property type="match status" value="1"/>
</dbReference>
<evidence type="ECO:0000256" key="22">
    <source>
        <dbReference type="ARBA" id="ARBA00023125"/>
    </source>
</evidence>
<evidence type="ECO:0000256" key="29">
    <source>
        <dbReference type="ARBA" id="ARBA00034131"/>
    </source>
</evidence>
<dbReference type="SUPFAM" id="SSF55166">
    <property type="entry name" value="Hedgehog/DD-peptidase"/>
    <property type="match status" value="1"/>
</dbReference>
<evidence type="ECO:0000256" key="15">
    <source>
        <dbReference type="ARBA" id="ARBA00022801"/>
    </source>
</evidence>
<keyword evidence="22" id="KW-0238">DNA-binding</keyword>
<evidence type="ECO:0000256" key="21">
    <source>
        <dbReference type="ARBA" id="ARBA00023034"/>
    </source>
</evidence>
<dbReference type="GO" id="GO:0048754">
    <property type="term" value="P:branching morphogenesis of an epithelial tube"/>
    <property type="evidence" value="ECO:0007669"/>
    <property type="project" value="UniProtKB-ARBA"/>
</dbReference>
<dbReference type="InterPro" id="IPR050387">
    <property type="entry name" value="Hedgehog_Signaling"/>
</dbReference>
<dbReference type="PaxDb" id="10029-XP_007614260.1"/>
<dbReference type="Gene3D" id="3.30.1380.10">
    <property type="match status" value="1"/>
</dbReference>
<dbReference type="InterPro" id="IPR003587">
    <property type="entry name" value="Hint_dom_N"/>
</dbReference>
<dbReference type="GO" id="GO:0016740">
    <property type="term" value="F:transferase activity"/>
    <property type="evidence" value="ECO:0007669"/>
    <property type="project" value="UniProtKB-KW"/>
</dbReference>
<dbReference type="FunFam" id="3.30.1380.10:FF:000001">
    <property type="entry name" value="Indian hedgehog"/>
    <property type="match status" value="1"/>
</dbReference>
<dbReference type="InterPro" id="IPR003586">
    <property type="entry name" value="Hint_dom_C"/>
</dbReference>
<dbReference type="FunFam" id="2.170.210.10:FF:000001">
    <property type="entry name" value="Non-homologous end-joining factor 1"/>
    <property type="match status" value="1"/>
</dbReference>
<evidence type="ECO:0000256" key="17">
    <source>
        <dbReference type="ARBA" id="ARBA00022824"/>
    </source>
</evidence>
<dbReference type="Pfam" id="PF00860">
    <property type="entry name" value="Xan_ur_permease"/>
    <property type="match status" value="2"/>
</dbReference>
<evidence type="ECO:0000256" key="7">
    <source>
        <dbReference type="ARBA" id="ARBA00022475"/>
    </source>
</evidence>
<evidence type="ECO:0000256" key="25">
    <source>
        <dbReference type="ARBA" id="ARBA00023204"/>
    </source>
</evidence>
<evidence type="ECO:0000256" key="27">
    <source>
        <dbReference type="ARBA" id="ARBA00023288"/>
    </source>
</evidence>
<protein>
    <recommendedName>
        <fullName evidence="33">Hedgehog protein</fullName>
    </recommendedName>
</protein>
<dbReference type="GO" id="GO:0048646">
    <property type="term" value="P:anatomical structure formation involved in morphogenesis"/>
    <property type="evidence" value="ECO:0007669"/>
    <property type="project" value="UniProtKB-ARBA"/>
</dbReference>
<evidence type="ECO:0000256" key="20">
    <source>
        <dbReference type="ARBA" id="ARBA00022989"/>
    </source>
</evidence>
<evidence type="ECO:0000256" key="30">
    <source>
        <dbReference type="ARBA" id="ARBA00046976"/>
    </source>
</evidence>
<dbReference type="PANTHER" id="PTHR11889">
    <property type="entry name" value="HEDGEHOG"/>
    <property type="match status" value="1"/>
</dbReference>
<dbReference type="GO" id="GO:0005886">
    <property type="term" value="C:plasma membrane"/>
    <property type="evidence" value="ECO:0007669"/>
    <property type="project" value="UniProtKB-SubCell"/>
</dbReference>
<dbReference type="GO" id="GO:0003002">
    <property type="term" value="P:regionalization"/>
    <property type="evidence" value="ECO:0007669"/>
    <property type="project" value="UniProtKB-ARBA"/>
</dbReference>
<keyword evidence="16 33" id="KW-0068">Autocatalytic cleavage</keyword>
<evidence type="ECO:0000256" key="18">
    <source>
        <dbReference type="ARBA" id="ARBA00022833"/>
    </source>
</evidence>
<evidence type="ECO:0000259" key="36">
    <source>
        <dbReference type="SMART" id="SM00306"/>
    </source>
</evidence>
<dbReference type="AlphaFoldDB" id="G3HWF8"/>
<feature type="domain" description="Hint" evidence="35">
    <location>
        <begin position="816"/>
        <end position="860"/>
    </location>
</feature>
<dbReference type="FunFam" id="2.170.16.10:FF:000001">
    <property type="entry name" value="Indian hedgehog"/>
    <property type="match status" value="1"/>
</dbReference>
<dbReference type="EMBL" id="JH000831">
    <property type="protein sequence ID" value="EGW11874.1"/>
    <property type="molecule type" value="Genomic_DNA"/>
</dbReference>
<evidence type="ECO:0000256" key="3">
    <source>
        <dbReference type="ARBA" id="ARBA00004586"/>
    </source>
</evidence>
<evidence type="ECO:0000256" key="14">
    <source>
        <dbReference type="ARBA" id="ARBA00022763"/>
    </source>
</evidence>
<dbReference type="PROSITE" id="PS50817">
    <property type="entry name" value="INTEIN_N_TER"/>
    <property type="match status" value="1"/>
</dbReference>
<dbReference type="InterPro" id="IPR006043">
    <property type="entry name" value="NCS2"/>
</dbReference>
<keyword evidence="13 33" id="KW-0732">Signal</keyword>
<dbReference type="GO" id="GO:0007267">
    <property type="term" value="P:cell-cell signaling"/>
    <property type="evidence" value="ECO:0007669"/>
    <property type="project" value="InterPro"/>
</dbReference>
<dbReference type="GO" id="GO:0016540">
    <property type="term" value="P:protein autoprocessing"/>
    <property type="evidence" value="ECO:0007669"/>
    <property type="project" value="InterPro"/>
</dbReference>
<dbReference type="InterPro" id="IPR000320">
    <property type="entry name" value="Hedgehog_signalling_dom"/>
</dbReference>
<evidence type="ECO:0000256" key="1">
    <source>
        <dbReference type="ARBA" id="ARBA00004123"/>
    </source>
</evidence>
<evidence type="ECO:0000256" key="11">
    <source>
        <dbReference type="ARBA" id="ARBA00022692"/>
    </source>
</evidence>
<keyword evidence="10" id="KW-0808">Transferase</keyword>
<dbReference type="InterPro" id="IPR001657">
    <property type="entry name" value="Hedgehog"/>
</dbReference>
<evidence type="ECO:0000313" key="38">
    <source>
        <dbReference type="Proteomes" id="UP000001075"/>
    </source>
</evidence>
<dbReference type="Pfam" id="PF21928">
    <property type="entry name" value="XLF_CC"/>
    <property type="match status" value="1"/>
</dbReference>
<keyword evidence="12" id="KW-0479">Metal-binding</keyword>
<keyword evidence="7 33" id="KW-1003">Cell membrane</keyword>
<dbReference type="Pfam" id="PF09302">
    <property type="entry name" value="XLF"/>
    <property type="match status" value="1"/>
</dbReference>
<evidence type="ECO:0000259" key="35">
    <source>
        <dbReference type="SMART" id="SM00305"/>
    </source>
</evidence>
<dbReference type="GO" id="GO:0005634">
    <property type="term" value="C:nucleus"/>
    <property type="evidence" value="ECO:0007669"/>
    <property type="project" value="UniProtKB-SubCell"/>
</dbReference>
<evidence type="ECO:0000256" key="8">
    <source>
        <dbReference type="ARBA" id="ARBA00022525"/>
    </source>
</evidence>